<protein>
    <submittedName>
        <fullName evidence="1">Uncharacterized protein</fullName>
    </submittedName>
</protein>
<evidence type="ECO:0000313" key="1">
    <source>
        <dbReference type="EMBL" id="RRT51323.1"/>
    </source>
</evidence>
<gene>
    <name evidence="1" type="ORF">B296_00036208</name>
</gene>
<evidence type="ECO:0000313" key="2">
    <source>
        <dbReference type="Proteomes" id="UP000287651"/>
    </source>
</evidence>
<comment type="caution">
    <text evidence="1">The sequence shown here is derived from an EMBL/GenBank/DDBJ whole genome shotgun (WGS) entry which is preliminary data.</text>
</comment>
<proteinExistence type="predicted"/>
<sequence>MESKGSSVHACACTTTKMAIVDDRWTHHVSVGRTLFPRRVGPVGIDAATYASHQAMQEPRHRPKTHLNVAMRPTVVGKRAAMFQATCHNDDNTVFFSAS</sequence>
<organism evidence="1 2">
    <name type="scientific">Ensete ventricosum</name>
    <name type="common">Abyssinian banana</name>
    <name type="synonym">Musa ensete</name>
    <dbReference type="NCBI Taxonomy" id="4639"/>
    <lineage>
        <taxon>Eukaryota</taxon>
        <taxon>Viridiplantae</taxon>
        <taxon>Streptophyta</taxon>
        <taxon>Embryophyta</taxon>
        <taxon>Tracheophyta</taxon>
        <taxon>Spermatophyta</taxon>
        <taxon>Magnoliopsida</taxon>
        <taxon>Liliopsida</taxon>
        <taxon>Zingiberales</taxon>
        <taxon>Musaceae</taxon>
        <taxon>Ensete</taxon>
    </lineage>
</organism>
<dbReference type="EMBL" id="AMZH03012283">
    <property type="protein sequence ID" value="RRT51323.1"/>
    <property type="molecule type" value="Genomic_DNA"/>
</dbReference>
<accession>A0A426YHX1</accession>
<dbReference type="AlphaFoldDB" id="A0A426YHX1"/>
<reference evidence="1 2" key="1">
    <citation type="journal article" date="2014" name="Agronomy (Basel)">
        <title>A Draft Genome Sequence for Ensete ventricosum, the Drought-Tolerant Tree Against Hunger.</title>
        <authorList>
            <person name="Harrison J."/>
            <person name="Moore K.A."/>
            <person name="Paszkiewicz K."/>
            <person name="Jones T."/>
            <person name="Grant M."/>
            <person name="Ambacheew D."/>
            <person name="Muzemil S."/>
            <person name="Studholme D.J."/>
        </authorList>
    </citation>
    <scope>NUCLEOTIDE SEQUENCE [LARGE SCALE GENOMIC DNA]</scope>
</reference>
<name>A0A426YHX1_ENSVE</name>
<dbReference type="Proteomes" id="UP000287651">
    <property type="component" value="Unassembled WGS sequence"/>
</dbReference>